<evidence type="ECO:0000313" key="3">
    <source>
        <dbReference type="EMBL" id="GAK56967.1"/>
    </source>
</evidence>
<evidence type="ECO:0000313" key="4">
    <source>
        <dbReference type="Proteomes" id="UP000030661"/>
    </source>
</evidence>
<evidence type="ECO:0000259" key="2">
    <source>
        <dbReference type="Pfam" id="PF22725"/>
    </source>
</evidence>
<keyword evidence="4" id="KW-1185">Reference proteome</keyword>
<dbReference type="InterPro" id="IPR051450">
    <property type="entry name" value="Gfo/Idh/MocA_Oxidoreductases"/>
</dbReference>
<dbReference type="SUPFAM" id="SSF51735">
    <property type="entry name" value="NAD(P)-binding Rossmann-fold domains"/>
    <property type="match status" value="1"/>
</dbReference>
<dbReference type="InterPro" id="IPR000683">
    <property type="entry name" value="Gfo/Idh/MocA-like_OxRdtase_N"/>
</dbReference>
<dbReference type="EMBL" id="DF820465">
    <property type="protein sequence ID" value="GAK56967.1"/>
    <property type="molecule type" value="Genomic_DNA"/>
</dbReference>
<dbReference type="PANTHER" id="PTHR43377">
    <property type="entry name" value="BILIVERDIN REDUCTASE A"/>
    <property type="match status" value="1"/>
</dbReference>
<protein>
    <submittedName>
        <fullName evidence="3">Oxidoreductase domain protein</fullName>
    </submittedName>
</protein>
<feature type="domain" description="GFO/IDH/MocA-like oxidoreductase" evidence="2">
    <location>
        <begin position="134"/>
        <end position="255"/>
    </location>
</feature>
<feature type="domain" description="Gfo/Idh/MocA-like oxidoreductase N-terminal" evidence="1">
    <location>
        <begin position="2"/>
        <end position="120"/>
    </location>
</feature>
<evidence type="ECO:0000259" key="1">
    <source>
        <dbReference type="Pfam" id="PF01408"/>
    </source>
</evidence>
<dbReference type="Proteomes" id="UP000030661">
    <property type="component" value="Unassembled WGS sequence"/>
</dbReference>
<dbReference type="Pfam" id="PF01408">
    <property type="entry name" value="GFO_IDH_MocA"/>
    <property type="match status" value="1"/>
</dbReference>
<dbReference type="Pfam" id="PF22725">
    <property type="entry name" value="GFO_IDH_MocA_C3"/>
    <property type="match status" value="1"/>
</dbReference>
<organism evidence="3">
    <name type="scientific">Vecturithrix granuli</name>
    <dbReference type="NCBI Taxonomy" id="1499967"/>
    <lineage>
        <taxon>Bacteria</taxon>
        <taxon>Candidatus Moduliflexota</taxon>
        <taxon>Candidatus Vecturitrichia</taxon>
        <taxon>Candidatus Vecturitrichales</taxon>
        <taxon>Candidatus Vecturitrichaceae</taxon>
        <taxon>Candidatus Vecturithrix</taxon>
    </lineage>
</organism>
<gene>
    <name evidence="3" type="ORF">U27_03931</name>
</gene>
<dbReference type="PANTHER" id="PTHR43377:SF1">
    <property type="entry name" value="BILIVERDIN REDUCTASE A"/>
    <property type="match status" value="1"/>
</dbReference>
<dbReference type="InterPro" id="IPR055170">
    <property type="entry name" value="GFO_IDH_MocA-like_dom"/>
</dbReference>
<dbReference type="STRING" id="1499967.U27_03931"/>
<dbReference type="Gene3D" id="3.30.360.10">
    <property type="entry name" value="Dihydrodipicolinate Reductase, domain 2"/>
    <property type="match status" value="1"/>
</dbReference>
<name>A0A081BXB2_VECG1</name>
<dbReference type="InterPro" id="IPR036291">
    <property type="entry name" value="NAD(P)-bd_dom_sf"/>
</dbReference>
<dbReference type="eggNOG" id="COG0673">
    <property type="taxonomic scope" value="Bacteria"/>
</dbReference>
<dbReference type="GO" id="GO:0000166">
    <property type="term" value="F:nucleotide binding"/>
    <property type="evidence" value="ECO:0007669"/>
    <property type="project" value="InterPro"/>
</dbReference>
<accession>A0A081BXB2</accession>
<dbReference type="HOGENOM" id="CLU_023194_1_2_0"/>
<reference evidence="3" key="1">
    <citation type="journal article" date="2015" name="PeerJ">
        <title>First genomic representation of candidate bacterial phylum KSB3 points to enhanced environmental sensing as a trigger of wastewater bulking.</title>
        <authorList>
            <person name="Sekiguchi Y."/>
            <person name="Ohashi A."/>
            <person name="Parks D.H."/>
            <person name="Yamauchi T."/>
            <person name="Tyson G.W."/>
            <person name="Hugenholtz P."/>
        </authorList>
    </citation>
    <scope>NUCLEOTIDE SEQUENCE [LARGE SCALE GENOMIC DNA]</scope>
</reference>
<dbReference type="Gene3D" id="3.40.50.720">
    <property type="entry name" value="NAD(P)-binding Rossmann-like Domain"/>
    <property type="match status" value="1"/>
</dbReference>
<dbReference type="SUPFAM" id="SSF55347">
    <property type="entry name" value="Glyceraldehyde-3-phosphate dehydrogenase-like, C-terminal domain"/>
    <property type="match status" value="1"/>
</dbReference>
<sequence>MIKFGIIGMGIRGKLFAETIQQNDYAKVVAVADQNTGTLKEVCKTFNVKGYEKYEDMIDESDIDAVIVATPDFLHKAPVMYAANKGLAILVEKPFATSVEEGNAMQEAIQKNGIKCLVAFENRWNIPITAVINSLEQGQIGEVYTVNARLNDTIFVPTTLLPWAKNSTIGWFLFPHITDLTCLFKGRDKKVQSVYAVGTKKKLVAMGYDTYDTIQAVLNFSDGTHSTFTSSWILPNTMPLIYDLKMEIIGDTGTIYIDTQNQMVKMAGSDKYNHLHTLGTPINGKLTAGPSFMVHSFIDDLRENRKPIATEVDGLINTMIVSAIHESVETGKVVDIRY</sequence>
<dbReference type="AlphaFoldDB" id="A0A081BXB2"/>
<proteinExistence type="predicted"/>